<dbReference type="PROSITE" id="PS00801">
    <property type="entry name" value="TRANSKETOLASE_1"/>
    <property type="match status" value="1"/>
</dbReference>
<dbReference type="PANTHER" id="PTHR47514">
    <property type="entry name" value="TRANSKETOLASE N-TERMINAL SECTION-RELATED"/>
    <property type="match status" value="1"/>
</dbReference>
<dbReference type="GO" id="GO:0016740">
    <property type="term" value="F:transferase activity"/>
    <property type="evidence" value="ECO:0007669"/>
    <property type="project" value="UniProtKB-KW"/>
</dbReference>
<dbReference type="AlphaFoldDB" id="A0A450SWE6"/>
<evidence type="ECO:0000256" key="4">
    <source>
        <dbReference type="ARBA" id="ARBA00022723"/>
    </source>
</evidence>
<dbReference type="EMBL" id="CAADFA010000221">
    <property type="protein sequence ID" value="VFJ58325.1"/>
    <property type="molecule type" value="Genomic_DNA"/>
</dbReference>
<evidence type="ECO:0000256" key="2">
    <source>
        <dbReference type="ARBA" id="ARBA00007131"/>
    </source>
</evidence>
<dbReference type="CDD" id="cd02012">
    <property type="entry name" value="TPP_TK"/>
    <property type="match status" value="1"/>
</dbReference>
<dbReference type="Pfam" id="PF00456">
    <property type="entry name" value="Transketolase_N"/>
    <property type="match status" value="1"/>
</dbReference>
<keyword evidence="4" id="KW-0479">Metal-binding</keyword>
<dbReference type="InterPro" id="IPR005474">
    <property type="entry name" value="Transketolase_N"/>
</dbReference>
<dbReference type="Gene3D" id="3.40.50.970">
    <property type="match status" value="1"/>
</dbReference>
<name>A0A450SWE6_9GAMM</name>
<dbReference type="EMBL" id="CAADEZ010000731">
    <property type="protein sequence ID" value="VFJ73580.1"/>
    <property type="molecule type" value="Genomic_DNA"/>
</dbReference>
<dbReference type="InterPro" id="IPR049557">
    <property type="entry name" value="Transketolase_CS"/>
</dbReference>
<dbReference type="InterPro" id="IPR029061">
    <property type="entry name" value="THDP-binding"/>
</dbReference>
<evidence type="ECO:0000256" key="5">
    <source>
        <dbReference type="ARBA" id="ARBA00023052"/>
    </source>
</evidence>
<comment type="similarity">
    <text evidence="2">Belongs to the transketolase family.</text>
</comment>
<keyword evidence="3" id="KW-0808">Transferase</keyword>
<dbReference type="EMBL" id="CAADFL010000710">
    <property type="protein sequence ID" value="VFK20602.1"/>
    <property type="molecule type" value="Genomic_DNA"/>
</dbReference>
<accession>A0A450SWE6</accession>
<comment type="cofactor">
    <cofactor evidence="1">
        <name>thiamine diphosphate</name>
        <dbReference type="ChEBI" id="CHEBI:58937"/>
    </cofactor>
</comment>
<reference evidence="7" key="1">
    <citation type="submission" date="2019-02" db="EMBL/GenBank/DDBJ databases">
        <authorList>
            <person name="Gruber-Vodicka R. H."/>
            <person name="Seah K. B. B."/>
        </authorList>
    </citation>
    <scope>NUCLEOTIDE SEQUENCE</scope>
    <source>
        <strain evidence="8">BECK_BZ163</strain>
        <strain evidence="9">BECK_BZ164</strain>
        <strain evidence="7">BECK_BZ165</strain>
    </source>
</reference>
<dbReference type="SUPFAM" id="SSF52518">
    <property type="entry name" value="Thiamin diphosphate-binding fold (THDP-binding)"/>
    <property type="match status" value="1"/>
</dbReference>
<evidence type="ECO:0000313" key="7">
    <source>
        <dbReference type="EMBL" id="VFJ58325.1"/>
    </source>
</evidence>
<evidence type="ECO:0000259" key="6">
    <source>
        <dbReference type="Pfam" id="PF00456"/>
    </source>
</evidence>
<evidence type="ECO:0000313" key="9">
    <source>
        <dbReference type="EMBL" id="VFK20602.1"/>
    </source>
</evidence>
<feature type="domain" description="Transketolase N-terminal" evidence="6">
    <location>
        <begin position="24"/>
        <end position="282"/>
    </location>
</feature>
<gene>
    <name evidence="8" type="ORF">BECKFM1743A_GA0114220_107313</name>
    <name evidence="9" type="ORF">BECKFM1743B_GA0114221_107102</name>
    <name evidence="7" type="ORF">BECKFM1743C_GA0114222_102213</name>
</gene>
<organism evidence="7">
    <name type="scientific">Candidatus Kentrum sp. FM</name>
    <dbReference type="NCBI Taxonomy" id="2126340"/>
    <lineage>
        <taxon>Bacteria</taxon>
        <taxon>Pseudomonadati</taxon>
        <taxon>Pseudomonadota</taxon>
        <taxon>Gammaproteobacteria</taxon>
        <taxon>Candidatus Kentrum</taxon>
    </lineage>
</organism>
<keyword evidence="5" id="KW-0786">Thiamine pyrophosphate</keyword>
<evidence type="ECO:0000313" key="8">
    <source>
        <dbReference type="EMBL" id="VFJ73580.1"/>
    </source>
</evidence>
<evidence type="ECO:0000256" key="3">
    <source>
        <dbReference type="ARBA" id="ARBA00022679"/>
    </source>
</evidence>
<dbReference type="GO" id="GO:0046872">
    <property type="term" value="F:metal ion binding"/>
    <property type="evidence" value="ECO:0007669"/>
    <property type="project" value="UniProtKB-KW"/>
</dbReference>
<protein>
    <submittedName>
        <fullName evidence="7">Transketolase</fullName>
    </submittedName>
</protein>
<sequence length="288" mass="31619">MNGESQTFPKRIRDPRKLSVLARELRKTILTMIHHAGSGHIGGSLSCIDILTCLYFGEMRHYPFRADWPARDRFVLSKGHAAPALYAILARCGYITNHDLLHLRRLESILQGHPDSRRCPGVEASSGSLGQGLSIAHGMALAIGGQPIPPRVYVLLGDGELQEGQIWEAAMSAGHYRTHNLCALIDANGLQLDGPVGDIMNVEPVGDKFEAFGWNAIDIDGHDSREIFQALDEARNCQDRPTVIVARTVKGKGISFIENKAEWHGKVPNDEQLRLALEELGAAHEGDL</sequence>
<proteinExistence type="inferred from homology"/>
<dbReference type="PANTHER" id="PTHR47514:SF1">
    <property type="entry name" value="TRANSKETOLASE N-TERMINAL SECTION-RELATED"/>
    <property type="match status" value="1"/>
</dbReference>
<evidence type="ECO:0000256" key="1">
    <source>
        <dbReference type="ARBA" id="ARBA00001964"/>
    </source>
</evidence>